<dbReference type="AlphaFoldDB" id="A0A226EB04"/>
<proteinExistence type="predicted"/>
<protein>
    <submittedName>
        <fullName evidence="1">Germacrene A synthase</fullName>
    </submittedName>
</protein>
<sequence length="375" mass="43390">MSLSKYKPTRLNGHVEFIIPDVLGTTGVSGMYRRIAPTNQRPVVPLSQIESLAAKLTSWAEQCGFKNDHFERFPIHTLSLTATQFAVVWLPDAPFESKKMEFFSRFLLWTWVLDDAMEESWRDGRMQTKNIATLQYIHETFFNIIRKVEIDEPLPYFPEYPDFATLCNCTKGMVASAEEVAGKENYVQAIEPFASTLEFFTKSCEWFTVSRVDKRYSLRTFHRWRVLNTGADSVLEASAFADGIQIPQNIRRNPAFMRMVNIMVTNVQLVNDVLGVKKDFNYKDGDPDNEIVFRVLRKGDPIDVAIAETCRIMDEELSDLILIKQAVVDQFGEEDEMLLRYLDKVDTFIDGQNQVYVENVRYECDRGFVRLTREE</sequence>
<keyword evidence="2" id="KW-1185">Reference proteome</keyword>
<dbReference type="Pfam" id="PF19086">
    <property type="entry name" value="Terpene_syn_C_2"/>
    <property type="match status" value="1"/>
</dbReference>
<dbReference type="Proteomes" id="UP000198287">
    <property type="component" value="Unassembled WGS sequence"/>
</dbReference>
<name>A0A226EB04_FOLCA</name>
<gene>
    <name evidence="1" type="ORF">Fcan01_10273</name>
</gene>
<dbReference type="SUPFAM" id="SSF48576">
    <property type="entry name" value="Terpenoid synthases"/>
    <property type="match status" value="1"/>
</dbReference>
<accession>A0A226EB04</accession>
<dbReference type="InterPro" id="IPR008949">
    <property type="entry name" value="Isoprenoid_synthase_dom_sf"/>
</dbReference>
<evidence type="ECO:0000313" key="1">
    <source>
        <dbReference type="EMBL" id="OXA54589.1"/>
    </source>
</evidence>
<reference evidence="1 2" key="1">
    <citation type="submission" date="2015-12" db="EMBL/GenBank/DDBJ databases">
        <title>The genome of Folsomia candida.</title>
        <authorList>
            <person name="Faddeeva A."/>
            <person name="Derks M.F."/>
            <person name="Anvar Y."/>
            <person name="Smit S."/>
            <person name="Van Straalen N."/>
            <person name="Roelofs D."/>
        </authorList>
    </citation>
    <scope>NUCLEOTIDE SEQUENCE [LARGE SCALE GENOMIC DNA]</scope>
    <source>
        <strain evidence="1 2">VU population</strain>
        <tissue evidence="1">Whole body</tissue>
    </source>
</reference>
<comment type="caution">
    <text evidence="1">The sequence shown here is derived from an EMBL/GenBank/DDBJ whole genome shotgun (WGS) entry which is preliminary data.</text>
</comment>
<dbReference type="EMBL" id="LNIX01000005">
    <property type="protein sequence ID" value="OXA54589.1"/>
    <property type="molecule type" value="Genomic_DNA"/>
</dbReference>
<dbReference type="OrthoDB" id="6486656at2759"/>
<dbReference type="Gene3D" id="1.10.600.10">
    <property type="entry name" value="Farnesyl Diphosphate Synthase"/>
    <property type="match status" value="1"/>
</dbReference>
<evidence type="ECO:0000313" key="2">
    <source>
        <dbReference type="Proteomes" id="UP000198287"/>
    </source>
</evidence>
<organism evidence="1 2">
    <name type="scientific">Folsomia candida</name>
    <name type="common">Springtail</name>
    <dbReference type="NCBI Taxonomy" id="158441"/>
    <lineage>
        <taxon>Eukaryota</taxon>
        <taxon>Metazoa</taxon>
        <taxon>Ecdysozoa</taxon>
        <taxon>Arthropoda</taxon>
        <taxon>Hexapoda</taxon>
        <taxon>Collembola</taxon>
        <taxon>Entomobryomorpha</taxon>
        <taxon>Isotomoidea</taxon>
        <taxon>Isotomidae</taxon>
        <taxon>Proisotominae</taxon>
        <taxon>Folsomia</taxon>
    </lineage>
</organism>